<organism evidence="1">
    <name type="scientific">Lepeophtheirus salmonis</name>
    <name type="common">Salmon louse</name>
    <name type="synonym">Caligus salmonis</name>
    <dbReference type="NCBI Taxonomy" id="72036"/>
    <lineage>
        <taxon>Eukaryota</taxon>
        <taxon>Metazoa</taxon>
        <taxon>Ecdysozoa</taxon>
        <taxon>Arthropoda</taxon>
        <taxon>Crustacea</taxon>
        <taxon>Multicrustacea</taxon>
        <taxon>Hexanauplia</taxon>
        <taxon>Copepoda</taxon>
        <taxon>Siphonostomatoida</taxon>
        <taxon>Caligidae</taxon>
        <taxon>Lepeophtheirus</taxon>
    </lineage>
</organism>
<name>A0A0K2T7Z9_LEPSM</name>
<protein>
    <submittedName>
        <fullName evidence="1">Uncharacterized protein</fullName>
    </submittedName>
</protein>
<proteinExistence type="predicted"/>
<dbReference type="EMBL" id="HACA01004341">
    <property type="protein sequence ID" value="CDW21702.1"/>
    <property type="molecule type" value="Transcribed_RNA"/>
</dbReference>
<evidence type="ECO:0000313" key="1">
    <source>
        <dbReference type="EMBL" id="CDW21702.1"/>
    </source>
</evidence>
<sequence>MFSISPTKFTQYFH</sequence>
<accession>A0A0K2T7Z9</accession>
<reference evidence="1" key="1">
    <citation type="submission" date="2014-05" db="EMBL/GenBank/DDBJ databases">
        <authorList>
            <person name="Chronopoulou M."/>
        </authorList>
    </citation>
    <scope>NUCLEOTIDE SEQUENCE</scope>
    <source>
        <tissue evidence="1">Whole organism</tissue>
    </source>
</reference>